<proteinExistence type="predicted"/>
<evidence type="ECO:0000313" key="3">
    <source>
        <dbReference type="EMBL" id="MPN02285.1"/>
    </source>
</evidence>
<gene>
    <name evidence="3" type="ORF">SDC9_149499</name>
</gene>
<dbReference type="PANTHER" id="PTHR43151:SF1">
    <property type="entry name" value="SSR2333 PROTEIN"/>
    <property type="match status" value="1"/>
</dbReference>
<accession>A0A645EJS7</accession>
<dbReference type="InterPro" id="IPR053184">
    <property type="entry name" value="FeoA-like"/>
</dbReference>
<keyword evidence="1" id="KW-0408">Iron</keyword>
<dbReference type="PANTHER" id="PTHR43151">
    <property type="entry name" value="FEOA FAMILY PROTEIN"/>
    <property type="match status" value="1"/>
</dbReference>
<dbReference type="InterPro" id="IPR038157">
    <property type="entry name" value="FeoA_core_dom"/>
</dbReference>
<dbReference type="Gene3D" id="2.30.30.90">
    <property type="match status" value="1"/>
</dbReference>
<dbReference type="InterPro" id="IPR008988">
    <property type="entry name" value="Transcriptional_repressor_C"/>
</dbReference>
<evidence type="ECO:0000259" key="2">
    <source>
        <dbReference type="SMART" id="SM00899"/>
    </source>
</evidence>
<reference evidence="3" key="1">
    <citation type="submission" date="2019-08" db="EMBL/GenBank/DDBJ databases">
        <authorList>
            <person name="Kucharzyk K."/>
            <person name="Murdoch R.W."/>
            <person name="Higgins S."/>
            <person name="Loffler F."/>
        </authorList>
    </citation>
    <scope>NUCLEOTIDE SEQUENCE</scope>
</reference>
<dbReference type="InterPro" id="IPR007167">
    <property type="entry name" value="Fe-transptr_FeoA-like"/>
</dbReference>
<protein>
    <recommendedName>
        <fullName evidence="2">Ferrous iron transporter FeoA-like domain-containing protein</fullName>
    </recommendedName>
</protein>
<dbReference type="Pfam" id="PF04023">
    <property type="entry name" value="FeoA"/>
    <property type="match status" value="1"/>
</dbReference>
<dbReference type="AlphaFoldDB" id="A0A645EJS7"/>
<name>A0A645EJS7_9ZZZZ</name>
<dbReference type="SMART" id="SM00899">
    <property type="entry name" value="FeoA"/>
    <property type="match status" value="1"/>
</dbReference>
<evidence type="ECO:0000256" key="1">
    <source>
        <dbReference type="ARBA" id="ARBA00023004"/>
    </source>
</evidence>
<dbReference type="GO" id="GO:0046914">
    <property type="term" value="F:transition metal ion binding"/>
    <property type="evidence" value="ECO:0007669"/>
    <property type="project" value="InterPro"/>
</dbReference>
<sequence>MPLTMMNTGDTKLIRKVGGKAETRQFLEKLGFIVGGEIRVVSMIGGNLIVQVKESRVAISKEMAVKIFV</sequence>
<comment type="caution">
    <text evidence="3">The sequence shown here is derived from an EMBL/GenBank/DDBJ whole genome shotgun (WGS) entry which is preliminary data.</text>
</comment>
<feature type="domain" description="Ferrous iron transporter FeoA-like" evidence="2">
    <location>
        <begin position="1"/>
        <end position="69"/>
    </location>
</feature>
<dbReference type="EMBL" id="VSSQ01048236">
    <property type="protein sequence ID" value="MPN02285.1"/>
    <property type="molecule type" value="Genomic_DNA"/>
</dbReference>
<organism evidence="3">
    <name type="scientific">bioreactor metagenome</name>
    <dbReference type="NCBI Taxonomy" id="1076179"/>
    <lineage>
        <taxon>unclassified sequences</taxon>
        <taxon>metagenomes</taxon>
        <taxon>ecological metagenomes</taxon>
    </lineage>
</organism>
<dbReference type="SUPFAM" id="SSF50037">
    <property type="entry name" value="C-terminal domain of transcriptional repressors"/>
    <property type="match status" value="1"/>
</dbReference>